<dbReference type="GO" id="GO:0006780">
    <property type="term" value="P:uroporphyrinogen III biosynthetic process"/>
    <property type="evidence" value="ECO:0007669"/>
    <property type="project" value="UniProtKB-UniRule"/>
</dbReference>
<dbReference type="AlphaFoldDB" id="A0A3D8TVP4"/>
<evidence type="ECO:0000256" key="9">
    <source>
        <dbReference type="RuleBase" id="RU366031"/>
    </source>
</evidence>
<gene>
    <name evidence="11" type="ORF">UR08_04315</name>
</gene>
<comment type="function">
    <text evidence="6 9">Catalyzes cyclization of the linear tetrapyrrole, hydroxymethylbilane, to the macrocyclic uroporphyrinogen III.</text>
</comment>
<dbReference type="GO" id="GO:0006782">
    <property type="term" value="P:protoporphyrinogen IX biosynthetic process"/>
    <property type="evidence" value="ECO:0007669"/>
    <property type="project" value="UniProtKB-UniRule"/>
</dbReference>
<reference evidence="12" key="1">
    <citation type="submission" date="2015-04" db="EMBL/GenBank/DDBJ databases">
        <authorList>
            <person name="Schardt J."/>
            <person name="Mueller-Herbst S."/>
            <person name="Scherer S."/>
            <person name="Huptas C."/>
        </authorList>
    </citation>
    <scope>NUCLEOTIDE SEQUENCE [LARGE SCALE GENOMIC DNA]</scope>
    <source>
        <strain evidence="12">Kiel-L1</strain>
    </source>
</reference>
<evidence type="ECO:0000256" key="8">
    <source>
        <dbReference type="ARBA" id="ARBA00048617"/>
    </source>
</evidence>
<dbReference type="UniPathway" id="UPA00251">
    <property type="reaction ID" value="UER00320"/>
</dbReference>
<keyword evidence="4 9" id="KW-0456">Lyase</keyword>
<evidence type="ECO:0000313" key="11">
    <source>
        <dbReference type="EMBL" id="RDX02737.1"/>
    </source>
</evidence>
<dbReference type="CDD" id="cd06578">
    <property type="entry name" value="HemD"/>
    <property type="match status" value="1"/>
</dbReference>
<dbReference type="SUPFAM" id="SSF69618">
    <property type="entry name" value="HemD-like"/>
    <property type="match status" value="1"/>
</dbReference>
<protein>
    <recommendedName>
        <fullName evidence="7 9">Uroporphyrinogen-III synthase</fullName>
        <ecNumber evidence="3 9">4.2.1.75</ecNumber>
    </recommendedName>
</protein>
<evidence type="ECO:0000256" key="7">
    <source>
        <dbReference type="ARBA" id="ARBA00040167"/>
    </source>
</evidence>
<dbReference type="Proteomes" id="UP000257055">
    <property type="component" value="Unassembled WGS sequence"/>
</dbReference>
<evidence type="ECO:0000256" key="4">
    <source>
        <dbReference type="ARBA" id="ARBA00023239"/>
    </source>
</evidence>
<dbReference type="GO" id="GO:0004852">
    <property type="term" value="F:uroporphyrinogen-III synthase activity"/>
    <property type="evidence" value="ECO:0007669"/>
    <property type="project" value="UniProtKB-UniRule"/>
</dbReference>
<dbReference type="EMBL" id="LARY01000001">
    <property type="protein sequence ID" value="RDX02737.1"/>
    <property type="molecule type" value="Genomic_DNA"/>
</dbReference>
<dbReference type="InterPro" id="IPR036108">
    <property type="entry name" value="4pyrrol_syn_uPrphyn_synt_sf"/>
</dbReference>
<dbReference type="InterPro" id="IPR039793">
    <property type="entry name" value="UROS/Hem4"/>
</dbReference>
<dbReference type="PANTHER" id="PTHR38042">
    <property type="entry name" value="UROPORPHYRINOGEN-III SYNTHASE, CHLOROPLASTIC"/>
    <property type="match status" value="1"/>
</dbReference>
<evidence type="ECO:0000256" key="1">
    <source>
        <dbReference type="ARBA" id="ARBA00004772"/>
    </source>
</evidence>
<evidence type="ECO:0000313" key="12">
    <source>
        <dbReference type="Proteomes" id="UP000257055"/>
    </source>
</evidence>
<comment type="caution">
    <text evidence="11">The sequence shown here is derived from an EMBL/GenBank/DDBJ whole genome shotgun (WGS) entry which is preliminary data.</text>
</comment>
<sequence length="246" mass="28152">MNSPVFLTREKNKNQLGLLRLQKAGIEAISIPMIETKPLGFVLKEEARHADWIFFTSQNSVRFFADRIRQFPEKMKVASIGRKTSEALQNMGVKVDFEPSLYETEAFLREWSQLYAEKTQTVLLPQSKIAKPRIAGFLSDLGISCFQLPLYDTILPSDAAANLEKTVKLYPHFIAVFASPSAWKNFKQILDRFSLKPSFLIASIGEVTTRAIEEDGYKVDFQPENYQMDDLIDLIIEESKNDDKKF</sequence>
<dbReference type="EC" id="4.2.1.75" evidence="3 9"/>
<accession>A0A3D8TVP4</accession>
<name>A0A3D8TVP4_9LIST</name>
<keyword evidence="5 9" id="KW-0627">Porphyrin biosynthesis</keyword>
<organism evidence="11 12">
    <name type="scientific">Listeria kieliensis</name>
    <dbReference type="NCBI Taxonomy" id="1621700"/>
    <lineage>
        <taxon>Bacteria</taxon>
        <taxon>Bacillati</taxon>
        <taxon>Bacillota</taxon>
        <taxon>Bacilli</taxon>
        <taxon>Bacillales</taxon>
        <taxon>Listeriaceae</taxon>
        <taxon>Listeria</taxon>
    </lineage>
</organism>
<evidence type="ECO:0000256" key="5">
    <source>
        <dbReference type="ARBA" id="ARBA00023244"/>
    </source>
</evidence>
<evidence type="ECO:0000256" key="3">
    <source>
        <dbReference type="ARBA" id="ARBA00013109"/>
    </source>
</evidence>
<evidence type="ECO:0000256" key="2">
    <source>
        <dbReference type="ARBA" id="ARBA00008133"/>
    </source>
</evidence>
<dbReference type="InterPro" id="IPR003754">
    <property type="entry name" value="4pyrrol_synth_uPrphyn_synth"/>
</dbReference>
<dbReference type="RefSeq" id="WP_115752425.1">
    <property type="nucleotide sequence ID" value="NZ_LARY01000001.1"/>
</dbReference>
<comment type="catalytic activity">
    <reaction evidence="8 9">
        <text>hydroxymethylbilane = uroporphyrinogen III + H2O</text>
        <dbReference type="Rhea" id="RHEA:18965"/>
        <dbReference type="ChEBI" id="CHEBI:15377"/>
        <dbReference type="ChEBI" id="CHEBI:57308"/>
        <dbReference type="ChEBI" id="CHEBI:57845"/>
        <dbReference type="EC" id="4.2.1.75"/>
    </reaction>
</comment>
<proteinExistence type="inferred from homology"/>
<comment type="similarity">
    <text evidence="2 9">Belongs to the uroporphyrinogen-III synthase family.</text>
</comment>
<dbReference type="PANTHER" id="PTHR38042:SF1">
    <property type="entry name" value="UROPORPHYRINOGEN-III SYNTHASE, CHLOROPLASTIC"/>
    <property type="match status" value="1"/>
</dbReference>
<comment type="pathway">
    <text evidence="1 9">Porphyrin-containing compound metabolism; protoporphyrin-IX biosynthesis; coproporphyrinogen-III from 5-aminolevulinate: step 3/4.</text>
</comment>
<evidence type="ECO:0000256" key="6">
    <source>
        <dbReference type="ARBA" id="ARBA00037589"/>
    </source>
</evidence>
<evidence type="ECO:0000259" key="10">
    <source>
        <dbReference type="Pfam" id="PF02602"/>
    </source>
</evidence>
<keyword evidence="12" id="KW-1185">Reference proteome</keyword>
<dbReference type="Gene3D" id="3.40.50.10090">
    <property type="match status" value="2"/>
</dbReference>
<dbReference type="Pfam" id="PF02602">
    <property type="entry name" value="HEM4"/>
    <property type="match status" value="1"/>
</dbReference>
<feature type="domain" description="Tetrapyrrole biosynthesis uroporphyrinogen III synthase" evidence="10">
    <location>
        <begin position="20"/>
        <end position="232"/>
    </location>
</feature>